<accession>A0AAW8J999</accession>
<name>A0AAW8J999_9GAMM</name>
<dbReference type="AlphaFoldDB" id="A0AAW8J999"/>
<evidence type="ECO:0000256" key="5">
    <source>
        <dbReference type="ARBA" id="ARBA00023251"/>
    </source>
</evidence>
<dbReference type="GO" id="GO:0017001">
    <property type="term" value="P:antibiotic catabolic process"/>
    <property type="evidence" value="ECO:0007669"/>
    <property type="project" value="InterPro"/>
</dbReference>
<evidence type="ECO:0000256" key="2">
    <source>
        <dbReference type="ARBA" id="ARBA00007840"/>
    </source>
</evidence>
<dbReference type="SUPFAM" id="SSF56601">
    <property type="entry name" value="beta-lactamase/transpeptidase-like"/>
    <property type="match status" value="1"/>
</dbReference>
<dbReference type="InterPro" id="IPR012338">
    <property type="entry name" value="Beta-lactam/transpept-like"/>
</dbReference>
<dbReference type="InterPro" id="IPR050491">
    <property type="entry name" value="AmpC-like"/>
</dbReference>
<dbReference type="Proteomes" id="UP001243844">
    <property type="component" value="Unassembled WGS sequence"/>
</dbReference>
<dbReference type="GO" id="GO:0030288">
    <property type="term" value="C:outer membrane-bounded periplasmic space"/>
    <property type="evidence" value="ECO:0007669"/>
    <property type="project" value="InterPro"/>
</dbReference>
<dbReference type="EMBL" id="JAVIDL010000032">
    <property type="protein sequence ID" value="MDQ8936751.1"/>
    <property type="molecule type" value="Genomic_DNA"/>
</dbReference>
<comment type="caution">
    <text evidence="8">The sequence shown here is derived from an EMBL/GenBank/DDBJ whole genome shotgun (WGS) entry which is preliminary data.</text>
</comment>
<dbReference type="GO" id="GO:0008800">
    <property type="term" value="F:beta-lactamase activity"/>
    <property type="evidence" value="ECO:0007669"/>
    <property type="project" value="UniProtKB-UniRule"/>
</dbReference>
<evidence type="ECO:0000256" key="1">
    <source>
        <dbReference type="ARBA" id="ARBA00001526"/>
    </source>
</evidence>
<proteinExistence type="inferred from homology"/>
<dbReference type="InterPro" id="IPR001466">
    <property type="entry name" value="Beta-lactam-related"/>
</dbReference>
<comment type="similarity">
    <text evidence="2 6">Belongs to the class-C beta-lactamase family.</text>
</comment>
<feature type="domain" description="Beta-lactamase-related" evidence="7">
    <location>
        <begin position="40"/>
        <end position="384"/>
    </location>
</feature>
<evidence type="ECO:0000313" key="8">
    <source>
        <dbReference type="EMBL" id="MDQ8936751.1"/>
    </source>
</evidence>
<evidence type="ECO:0000256" key="3">
    <source>
        <dbReference type="ARBA" id="ARBA00012865"/>
    </source>
</evidence>
<evidence type="ECO:0000313" key="9">
    <source>
        <dbReference type="Proteomes" id="UP001243844"/>
    </source>
</evidence>
<dbReference type="PROSITE" id="PS00336">
    <property type="entry name" value="BETA_LACTAMASE_C"/>
    <property type="match status" value="1"/>
</dbReference>
<evidence type="ECO:0000259" key="7">
    <source>
        <dbReference type="Pfam" id="PF00144"/>
    </source>
</evidence>
<dbReference type="PANTHER" id="PTHR46825:SF8">
    <property type="entry name" value="BETA-LACTAMASE-RELATED"/>
    <property type="match status" value="1"/>
</dbReference>
<evidence type="ECO:0000256" key="6">
    <source>
        <dbReference type="RuleBase" id="RU361140"/>
    </source>
</evidence>
<dbReference type="Gene3D" id="3.40.710.10">
    <property type="entry name" value="DD-peptidase/beta-lactamase superfamily"/>
    <property type="match status" value="1"/>
</dbReference>
<dbReference type="InterPro" id="IPR058136">
    <property type="entry name" value="AmpC"/>
</dbReference>
<dbReference type="EC" id="3.5.2.6" evidence="3 6"/>
<evidence type="ECO:0000256" key="4">
    <source>
        <dbReference type="ARBA" id="ARBA00022801"/>
    </source>
</evidence>
<dbReference type="NCBIfam" id="NF033085">
    <property type="entry name" value="bla_class_C"/>
    <property type="match status" value="1"/>
</dbReference>
<keyword evidence="5 6" id="KW-0046">Antibiotic resistance</keyword>
<protein>
    <recommendedName>
        <fullName evidence="3 6">Beta-lactamase</fullName>
        <ecNumber evidence="3 6">3.5.2.6</ecNumber>
    </recommendedName>
</protein>
<reference evidence="8" key="1">
    <citation type="submission" date="2023-08" db="EMBL/GenBank/DDBJ databases">
        <title>Emergence of clinically-relevant ST2 carbapenem-resistant Acinetobacter baumannii strains in hospital sewages in Zhejiang, East of China.</title>
        <authorList>
            <person name="Kaichao C."/>
            <person name="Zhang R."/>
        </authorList>
    </citation>
    <scope>NUCLEOTIDE SEQUENCE</scope>
    <source>
        <strain evidence="8">M-RB-37</strain>
    </source>
</reference>
<dbReference type="GO" id="GO:0046677">
    <property type="term" value="P:response to antibiotic"/>
    <property type="evidence" value="ECO:0007669"/>
    <property type="project" value="UniProtKB-UniRule"/>
</dbReference>
<dbReference type="PANTHER" id="PTHR46825">
    <property type="entry name" value="D-ALANYL-D-ALANINE-CARBOXYPEPTIDASE/ENDOPEPTIDASE AMPH"/>
    <property type="match status" value="1"/>
</dbReference>
<dbReference type="RefSeq" id="WP_308974405.1">
    <property type="nucleotide sequence ID" value="NZ_JAVIDL010000032.1"/>
</dbReference>
<gene>
    <name evidence="8" type="primary">ampC</name>
    <name evidence="8" type="ORF">RFH47_13585</name>
</gene>
<comment type="catalytic activity">
    <reaction evidence="1 6">
        <text>a beta-lactam + H2O = a substituted beta-amino acid</text>
        <dbReference type="Rhea" id="RHEA:20401"/>
        <dbReference type="ChEBI" id="CHEBI:15377"/>
        <dbReference type="ChEBI" id="CHEBI:35627"/>
        <dbReference type="ChEBI" id="CHEBI:140347"/>
        <dbReference type="EC" id="3.5.2.6"/>
    </reaction>
</comment>
<keyword evidence="4 6" id="KW-0378">Hydrolase</keyword>
<dbReference type="InterPro" id="IPR001586">
    <property type="entry name" value="Beta-lactam_class-C_AS"/>
</dbReference>
<organism evidence="8 9">
    <name type="scientific">Acinetobacter rudis</name>
    <dbReference type="NCBI Taxonomy" id="632955"/>
    <lineage>
        <taxon>Bacteria</taxon>
        <taxon>Pseudomonadati</taxon>
        <taxon>Pseudomonadota</taxon>
        <taxon>Gammaproteobacteria</taxon>
        <taxon>Moraxellales</taxon>
        <taxon>Moraxellaceae</taxon>
        <taxon>Acinetobacter</taxon>
    </lineage>
</organism>
<sequence length="388" mass="43799">MYLRPDSRLFAFIISLSITGVTYSTPNHFSETQLNHTMQTVIPKLMKDQSIPGMAIAVIKDDKTYYYNYGLADIEGNKPVTNKTIFELGSVSKTFTGVLGAESVIRNEIKLSDPVNKYWPELTGKQWAEVSMLNLATYSAGGLPLQIPEEITNKNSLLNYYQNWQPTWKPSTQRLYSNASIGLFGLLTANAAKMEFKQMMDERLIKPLKLTNTWFNVPSSNMSNYAWGYVNTKPVRVSVAMLDNESYGIKSSVEDMAYWIRVNMDNHIVNSSILREAIDLSQKTQYHVENGIEQGLGWEMYELPVKEDIIIKNSDNKNALSSYAIKPSVSNEKLEKEYFVHKTGATSGFGAYVAFIPSHKVGIVMLANKNIPNVERVKTAFTIFNTLN</sequence>
<dbReference type="Pfam" id="PF00144">
    <property type="entry name" value="Beta-lactamase"/>
    <property type="match status" value="1"/>
</dbReference>